<feature type="compositionally biased region" description="Basic and acidic residues" evidence="1">
    <location>
        <begin position="26"/>
        <end position="38"/>
    </location>
</feature>
<reference evidence="2 3" key="1">
    <citation type="journal article" date="2011" name="ISME J.">
        <title>Community ecology of hot spring cyanobacterial mats: predominant populations and their functional potential.</title>
        <authorList>
            <person name="Klatt C.G."/>
            <person name="Wood J.M."/>
            <person name="Rusch D.B."/>
            <person name="Bateson M.M."/>
            <person name="Hamamura N."/>
            <person name="Heidelberg J.F."/>
            <person name="Grossman A.R."/>
            <person name="Bhaya D."/>
            <person name="Cohan F.M."/>
            <person name="Kuhl M."/>
            <person name="Bryant D.A."/>
            <person name="Ward D.M."/>
        </authorList>
    </citation>
    <scope>NUCLEOTIDE SEQUENCE [LARGE SCALE GENOMIC DNA]</scope>
    <source>
        <strain evidence="2">OS</strain>
    </source>
</reference>
<comment type="caution">
    <text evidence="2">The sequence shown here is derived from an EMBL/GenBank/DDBJ whole genome shotgun (WGS) entry which is preliminary data.</text>
</comment>
<protein>
    <submittedName>
        <fullName evidence="2">Uncharacterized protein</fullName>
    </submittedName>
</protein>
<sequence>MDGPGGNPPQITPLNLRAGLTYNGEIEFKDESKNPPEDKTEEIEEEGDEHLIVYTVGGNATGRLTITRTDRDKNGLEVGLKYRATVSAGPAASGTLRVVLYHYTAPARKTAALAPSNEIDIDATFPVSIAP</sequence>
<evidence type="ECO:0000313" key="2">
    <source>
        <dbReference type="EMBL" id="RFM24525.1"/>
    </source>
</evidence>
<proteinExistence type="predicted"/>
<evidence type="ECO:0000256" key="1">
    <source>
        <dbReference type="SAM" id="MobiDB-lite"/>
    </source>
</evidence>
<dbReference type="AlphaFoldDB" id="A0A395M159"/>
<dbReference type="EMBL" id="PHFL01000039">
    <property type="protein sequence ID" value="RFM24525.1"/>
    <property type="molecule type" value="Genomic_DNA"/>
</dbReference>
<feature type="region of interest" description="Disordered" evidence="1">
    <location>
        <begin position="26"/>
        <end position="45"/>
    </location>
</feature>
<dbReference type="Proteomes" id="UP000266389">
    <property type="component" value="Unassembled WGS sequence"/>
</dbReference>
<evidence type="ECO:0000313" key="3">
    <source>
        <dbReference type="Proteomes" id="UP000266389"/>
    </source>
</evidence>
<accession>A0A395M159</accession>
<name>A0A395M159_9BACT</name>
<gene>
    <name evidence="2" type="ORF">D0433_05955</name>
</gene>
<organism evidence="2 3">
    <name type="scientific">Candidatus Thermochlorobacter aerophilus</name>
    <dbReference type="NCBI Taxonomy" id="1868324"/>
    <lineage>
        <taxon>Bacteria</taxon>
        <taxon>Pseudomonadati</taxon>
        <taxon>Chlorobiota</taxon>
        <taxon>Chlorobiia</taxon>
        <taxon>Chlorobiales</taxon>
        <taxon>Candidatus Thermochlorobacteriaceae</taxon>
        <taxon>Candidatus Thermochlorobacter</taxon>
    </lineage>
</organism>